<evidence type="ECO:0008006" key="4">
    <source>
        <dbReference type="Google" id="ProtNLM"/>
    </source>
</evidence>
<feature type="transmembrane region" description="Helical" evidence="1">
    <location>
        <begin position="241"/>
        <end position="262"/>
    </location>
</feature>
<reference evidence="2 3" key="1">
    <citation type="journal article" date="2016" name="Nat. Commun.">
        <title>Thousands of microbial genomes shed light on interconnected biogeochemical processes in an aquifer system.</title>
        <authorList>
            <person name="Anantharaman K."/>
            <person name="Brown C.T."/>
            <person name="Hug L.A."/>
            <person name="Sharon I."/>
            <person name="Castelle C.J."/>
            <person name="Probst A.J."/>
            <person name="Thomas B.C."/>
            <person name="Singh A."/>
            <person name="Wilkins M.J."/>
            <person name="Karaoz U."/>
            <person name="Brodie E.L."/>
            <person name="Williams K.H."/>
            <person name="Hubbard S.S."/>
            <person name="Banfield J.F."/>
        </authorList>
    </citation>
    <scope>NUCLEOTIDE SEQUENCE [LARGE SCALE GENOMIC DNA]</scope>
</reference>
<feature type="transmembrane region" description="Helical" evidence="1">
    <location>
        <begin position="169"/>
        <end position="193"/>
    </location>
</feature>
<accession>A0A1G2BE61</accession>
<gene>
    <name evidence="2" type="ORF">A2319_04115</name>
</gene>
<keyword evidence="1" id="KW-1133">Transmembrane helix</keyword>
<proteinExistence type="predicted"/>
<organism evidence="2 3">
    <name type="scientific">Candidatus Kerfeldbacteria bacterium RIFOXYB2_FULL_38_14</name>
    <dbReference type="NCBI Taxonomy" id="1798547"/>
    <lineage>
        <taxon>Bacteria</taxon>
        <taxon>Candidatus Kerfeldiibacteriota</taxon>
    </lineage>
</organism>
<evidence type="ECO:0000313" key="2">
    <source>
        <dbReference type="EMBL" id="OGY87518.1"/>
    </source>
</evidence>
<comment type="caution">
    <text evidence="2">The sequence shown here is derived from an EMBL/GenBank/DDBJ whole genome shotgun (WGS) entry which is preliminary data.</text>
</comment>
<feature type="transmembrane region" description="Helical" evidence="1">
    <location>
        <begin position="79"/>
        <end position="104"/>
    </location>
</feature>
<evidence type="ECO:0000313" key="3">
    <source>
        <dbReference type="Proteomes" id="UP000176420"/>
    </source>
</evidence>
<keyword evidence="1" id="KW-0472">Membrane</keyword>
<feature type="transmembrane region" description="Helical" evidence="1">
    <location>
        <begin position="145"/>
        <end position="163"/>
    </location>
</feature>
<keyword evidence="1" id="KW-0812">Transmembrane</keyword>
<evidence type="ECO:0000256" key="1">
    <source>
        <dbReference type="SAM" id="Phobius"/>
    </source>
</evidence>
<name>A0A1G2BE61_9BACT</name>
<feature type="transmembrane region" description="Helical" evidence="1">
    <location>
        <begin position="269"/>
        <end position="291"/>
    </location>
</feature>
<dbReference type="EMBL" id="MHKI01000008">
    <property type="protein sequence ID" value="OGY87518.1"/>
    <property type="molecule type" value="Genomic_DNA"/>
</dbReference>
<dbReference type="Proteomes" id="UP000176420">
    <property type="component" value="Unassembled WGS sequence"/>
</dbReference>
<sequence>MKLYKKIFRQSWEITKTHKSLWIFGFFVLFWGGKGIDLELFFTQSALLGSNNSPFQPQFWQMDRLGEGWHLFISSPTPILMIIALITCVAFLIGIIMISQIGLIEAFDPTKSKINNRKKYSLEQAIKTSEHHILPVLEANMLGRGVAYGLLLLSALPLFFLPATNFRLVLSLLLFLFLVIITIVVSLVTKYAVNALVLENLTLGKAFHRAWNIFSKNIGISLELAFMMFITFFLINIFDVLVSVVVTLPLGIMFSAIFSAVTAYYIYNVLLLVTVFLVTVVSVVLFSTWHFGNWTLLFSELTKGQKKAKIHRLLKGE</sequence>
<feature type="transmembrane region" description="Helical" evidence="1">
    <location>
        <begin position="21"/>
        <end position="42"/>
    </location>
</feature>
<dbReference type="AlphaFoldDB" id="A0A1G2BE61"/>
<protein>
    <recommendedName>
        <fullName evidence="4">Glycerophosphoryl diester phosphodiesterase membrane domain-containing protein</fullName>
    </recommendedName>
</protein>
<feature type="transmembrane region" description="Helical" evidence="1">
    <location>
        <begin position="214"/>
        <end position="235"/>
    </location>
</feature>